<reference evidence="1 2" key="1">
    <citation type="submission" date="2020-08" db="EMBL/GenBank/DDBJ databases">
        <title>Acidobacteriota in marine sediments use diverse sulfur dissimilation pathways.</title>
        <authorList>
            <person name="Wasmund K."/>
        </authorList>
    </citation>
    <scope>NUCLEOTIDE SEQUENCE [LARGE SCALE GENOMIC DNA]</scope>
    <source>
        <strain evidence="1">MAG AM4</strain>
    </source>
</reference>
<accession>A0A8J7C318</accession>
<evidence type="ECO:0000313" key="1">
    <source>
        <dbReference type="EMBL" id="MBD3868776.1"/>
    </source>
</evidence>
<protein>
    <submittedName>
        <fullName evidence="1">Uncharacterized protein</fullName>
    </submittedName>
</protein>
<proteinExistence type="predicted"/>
<sequence length="152" mass="16886">MSSRKRMILAVVLLVTMLMVGTLGMATATTFRHGNIRVQVTSHHPGGDNINLVVPAGLAEAVVALAPLGMIRDELPLDELEPYLPAIRQLSRQVRDLPDAVYVEVHSRHETVKIEKRDGRFIIDVQDRNEQVHISVPVTTVNRVVSKIQDLV</sequence>
<comment type="caution">
    <text evidence="1">The sequence shown here is derived from an EMBL/GenBank/DDBJ whole genome shotgun (WGS) entry which is preliminary data.</text>
</comment>
<evidence type="ECO:0000313" key="2">
    <source>
        <dbReference type="Proteomes" id="UP000648239"/>
    </source>
</evidence>
<dbReference type="Proteomes" id="UP000648239">
    <property type="component" value="Unassembled WGS sequence"/>
</dbReference>
<dbReference type="AlphaFoldDB" id="A0A8J7C318"/>
<organism evidence="1 2">
    <name type="scientific">Candidatus Polarisedimenticola svalbardensis</name>
    <dbReference type="NCBI Taxonomy" id="2886004"/>
    <lineage>
        <taxon>Bacteria</taxon>
        <taxon>Pseudomonadati</taxon>
        <taxon>Acidobacteriota</taxon>
        <taxon>Candidatus Polarisedimenticolia</taxon>
        <taxon>Candidatus Polarisedimenticolales</taxon>
        <taxon>Candidatus Polarisedimenticolaceae</taxon>
        <taxon>Candidatus Polarisedimenticola</taxon>
    </lineage>
</organism>
<name>A0A8J7C318_9BACT</name>
<dbReference type="EMBL" id="JACXWD010000042">
    <property type="protein sequence ID" value="MBD3868776.1"/>
    <property type="molecule type" value="Genomic_DNA"/>
</dbReference>
<gene>
    <name evidence="1" type="ORF">IFK94_11680</name>
</gene>